<dbReference type="InterPro" id="IPR011059">
    <property type="entry name" value="Metal-dep_hydrolase_composite"/>
</dbReference>
<dbReference type="RefSeq" id="WP_241754872.1">
    <property type="nucleotide sequence ID" value="NZ_CP059066.1"/>
</dbReference>
<keyword evidence="2" id="KW-0378">Hydrolase</keyword>
<dbReference type="GO" id="GO:0004151">
    <property type="term" value="F:dihydroorotase activity"/>
    <property type="evidence" value="ECO:0007669"/>
    <property type="project" value="UniProtKB-EC"/>
</dbReference>
<accession>A0A8A0RNV0</accession>
<dbReference type="InterPro" id="IPR051781">
    <property type="entry name" value="Metallo-dep_Hydrolase"/>
</dbReference>
<dbReference type="KEGG" id="kme:H0A61_01619"/>
<dbReference type="InterPro" id="IPR032466">
    <property type="entry name" value="Metal_Hydrolase"/>
</dbReference>
<protein>
    <submittedName>
        <fullName evidence="2">Dihydroorotase</fullName>
        <ecNumber evidence="2">3.5.2.3</ecNumber>
    </submittedName>
</protein>
<dbReference type="CDD" id="cd01309">
    <property type="entry name" value="Met_dep_hydrolase_C"/>
    <property type="match status" value="1"/>
</dbReference>
<keyword evidence="3" id="KW-1185">Reference proteome</keyword>
<dbReference type="Pfam" id="PF01979">
    <property type="entry name" value="Amidohydro_1"/>
    <property type="match status" value="1"/>
</dbReference>
<dbReference type="AlphaFoldDB" id="A0A8A0RNV0"/>
<dbReference type="PANTHER" id="PTHR43135:SF3">
    <property type="entry name" value="ALPHA-D-RIBOSE 1-METHYLPHOSPHONATE 5-TRIPHOSPHATE DIPHOSPHATASE"/>
    <property type="match status" value="1"/>
</dbReference>
<name>A0A8A0RNV0_9FIRM</name>
<dbReference type="Gene3D" id="3.20.20.140">
    <property type="entry name" value="Metal-dependent hydrolases"/>
    <property type="match status" value="1"/>
</dbReference>
<proteinExistence type="predicted"/>
<dbReference type="SUPFAM" id="SSF51556">
    <property type="entry name" value="Metallo-dependent hydrolases"/>
    <property type="match status" value="1"/>
</dbReference>
<dbReference type="EMBL" id="CP059066">
    <property type="protein sequence ID" value="QSQ09258.1"/>
    <property type="molecule type" value="Genomic_DNA"/>
</dbReference>
<evidence type="ECO:0000313" key="2">
    <source>
        <dbReference type="EMBL" id="QSQ09258.1"/>
    </source>
</evidence>
<evidence type="ECO:0000313" key="3">
    <source>
        <dbReference type="Proteomes" id="UP000662904"/>
    </source>
</evidence>
<reference evidence="2" key="1">
    <citation type="submission" date="2020-07" db="EMBL/GenBank/DDBJ databases">
        <title>Koleobacter methoxysyntrophicus gen. nov., sp. nov., a novel anaerobic bacterium isolated from deep subsurface oil field and proposal of Koleobacterales ord. nov. in the phylum Firmicutes.</title>
        <authorList>
            <person name="Sakamoto S."/>
            <person name="Tamaki H."/>
        </authorList>
    </citation>
    <scope>NUCLEOTIDE SEQUENCE</scope>
    <source>
        <strain evidence="2">NRmbB1</strain>
    </source>
</reference>
<sequence length="385" mass="41714">MLALKNGRVLTMAGKDFEKATILVENGKILDVGSRVTIPEGAEVIDVSGMVVMPGIIDAHAHLGIYEEGIGDEGEDTNEMTDPVTPHLRAIDAVNPEDKGFEDARENGITAVLTGPGSANVIGGEQIVIKTAGRVVDSMVVKNPAGLKVAFGENPKRVYQAQKKTPSTRMATAALLRENLVKAQNYMKKLERGKEDSDKEPDRDLKMESLVRVLKGEIPLRAHAHRADDIMTAVRIAEEFNVKIVIEHCTEGHKIADELAKRGIPAVVGPSLTARVKVELKDRTFKTPGILAKAGVTVALMTDHPVIPVHYLPLSAALAVRDGMDEEEALKAITINPARICGVDDRLGSLEKGKDADIVVFDRWPLDVNARVKWVIIDGKIVHPS</sequence>
<dbReference type="Proteomes" id="UP000662904">
    <property type="component" value="Chromosome"/>
</dbReference>
<organism evidence="2 3">
    <name type="scientific">Koleobacter methoxysyntrophicus</name>
    <dbReference type="NCBI Taxonomy" id="2751313"/>
    <lineage>
        <taxon>Bacteria</taxon>
        <taxon>Bacillati</taxon>
        <taxon>Bacillota</taxon>
        <taxon>Clostridia</taxon>
        <taxon>Koleobacterales</taxon>
        <taxon>Koleobacteraceae</taxon>
        <taxon>Koleobacter</taxon>
    </lineage>
</organism>
<evidence type="ECO:0000259" key="1">
    <source>
        <dbReference type="Pfam" id="PF01979"/>
    </source>
</evidence>
<feature type="domain" description="Amidohydrolase-related" evidence="1">
    <location>
        <begin position="51"/>
        <end position="382"/>
    </location>
</feature>
<dbReference type="PANTHER" id="PTHR43135">
    <property type="entry name" value="ALPHA-D-RIBOSE 1-METHYLPHOSPHONATE 5-TRIPHOSPHATE DIPHOSPHATASE"/>
    <property type="match status" value="1"/>
</dbReference>
<dbReference type="InterPro" id="IPR006680">
    <property type="entry name" value="Amidohydro-rel"/>
</dbReference>
<dbReference type="EC" id="3.5.2.3" evidence="2"/>
<dbReference type="SUPFAM" id="SSF51338">
    <property type="entry name" value="Composite domain of metallo-dependent hydrolases"/>
    <property type="match status" value="1"/>
</dbReference>
<dbReference type="Gene3D" id="2.30.40.10">
    <property type="entry name" value="Urease, subunit C, domain 1"/>
    <property type="match status" value="1"/>
</dbReference>
<gene>
    <name evidence="2" type="primary">pyrC_3</name>
    <name evidence="2" type="ORF">H0A61_01619</name>
</gene>